<gene>
    <name evidence="2" type="ORF">MYMAC_003409</name>
</gene>
<name>A0A250JWD7_9BACT</name>
<keyword evidence="3" id="KW-1185">Reference proteome</keyword>
<dbReference type="KEGG" id="mmas:MYMAC_003409"/>
<feature type="region of interest" description="Disordered" evidence="1">
    <location>
        <begin position="355"/>
        <end position="589"/>
    </location>
</feature>
<accession>A0A250JWD7</accession>
<protein>
    <recommendedName>
        <fullName evidence="4">Tetratricopeptide repeat protein</fullName>
    </recommendedName>
</protein>
<feature type="compositionally biased region" description="Polar residues" evidence="1">
    <location>
        <begin position="537"/>
        <end position="554"/>
    </location>
</feature>
<feature type="compositionally biased region" description="Low complexity" evidence="1">
    <location>
        <begin position="558"/>
        <end position="568"/>
    </location>
</feature>
<dbReference type="EMBL" id="CP022203">
    <property type="protein sequence ID" value="ATB47792.1"/>
    <property type="molecule type" value="Genomic_DNA"/>
</dbReference>
<organism evidence="2 3">
    <name type="scientific">Corallococcus macrosporus DSM 14697</name>
    <dbReference type="NCBI Taxonomy" id="1189310"/>
    <lineage>
        <taxon>Bacteria</taxon>
        <taxon>Pseudomonadati</taxon>
        <taxon>Myxococcota</taxon>
        <taxon>Myxococcia</taxon>
        <taxon>Myxococcales</taxon>
        <taxon>Cystobacterineae</taxon>
        <taxon>Myxococcaceae</taxon>
        <taxon>Corallococcus</taxon>
    </lineage>
</organism>
<evidence type="ECO:0000256" key="1">
    <source>
        <dbReference type="SAM" id="MobiDB-lite"/>
    </source>
</evidence>
<dbReference type="Proteomes" id="UP000217343">
    <property type="component" value="Chromosome"/>
</dbReference>
<reference evidence="2 3" key="1">
    <citation type="submission" date="2017-06" db="EMBL/GenBank/DDBJ databases">
        <title>Sequencing and comparative analysis of myxobacterial genomes.</title>
        <authorList>
            <person name="Rupp O."/>
            <person name="Goesmann A."/>
            <person name="Sogaard-Andersen L."/>
        </authorList>
    </citation>
    <scope>NUCLEOTIDE SEQUENCE [LARGE SCALE GENOMIC DNA]</scope>
    <source>
        <strain evidence="2 3">DSM 14697</strain>
    </source>
</reference>
<feature type="compositionally biased region" description="Low complexity" evidence="1">
    <location>
        <begin position="495"/>
        <end position="511"/>
    </location>
</feature>
<dbReference type="AlphaFoldDB" id="A0A250JWD7"/>
<proteinExistence type="predicted"/>
<feature type="region of interest" description="Disordered" evidence="1">
    <location>
        <begin position="31"/>
        <end position="124"/>
    </location>
</feature>
<evidence type="ECO:0000313" key="3">
    <source>
        <dbReference type="Proteomes" id="UP000217343"/>
    </source>
</evidence>
<sequence length="918" mass="91545">MQYVLDSRLLPPGGASVQCTRCGHVFMAAPHGAPPPSRSTPAVSGGASAPARSSMKSTQLFGGANASAATQTPGGVAGAKPEHGAAASAPMGRTQAFGAVPAKGQGGDNATQTFGVAATQGPGPVPPGMVRTQTFGAAPAAGQATQSFGAVPPVAQRADGASQTSASVPPTAAVGRTQTFGAVPAGGQGPSNATQTFGAAPPVGATQTFGAAPPTGQSAGSATQTFGAVPPVGSTHTVGAAPATGPGVGHATQAFGAAPTTGQSASNATQTFGAVPPVGSTQTFGAAPATGPGVGHATQTFGTAPASAPEGRAQSFGTVPFRGHAAEGSALGREEVPGAGTQAFGVVPPVAPVIPPVGTTQANGSSVGQRHGTPGSATQIPGQGTAAPGNATQTFGAYAPMPAGEPMTPDFGSVPTPPPVSPFHTGASMPEPRGSSADEGTPSAFTAPPGSDARAPLGRSQTFSAVQSPAPEAPVGSKRVFGSVPPVRPPDDLPRSAASSSEAAEPASSARTTNPFGLTQLGLADASSEAAEPSRGARSTNPFGLSQLADNDSGIQLPPETESPSSGGPLAGGLGAIHDGGAADRGVAGGRAPLRAPLELPEDLISSTRMSMEGTRTFEPHTASRVRPRVVLASLVGLGLLALLAYLALKNREVEIPAGVVDATDRASVLLRRDDAASRGEAIKQLRDLATANLQYVEAQAELAVALTLSLSDAQAEAERLRLQGDRIARGLEAVSRIPVRSDQENRRTSLQLEQQAVASDTASVRATIDALRKELDAHLVRLGKVPESEPASAAAARVKARALHASVLAAPDALGLAERLRKVETAPHAWSTLARAEYALSAGSPPDSLTTVASDLEALREADSTLLRAYLLGARVALRLKDTATARSLLDDALALNPNHQAAERLIGQIDARAAAP</sequence>
<evidence type="ECO:0000313" key="2">
    <source>
        <dbReference type="EMBL" id="ATB47792.1"/>
    </source>
</evidence>
<feature type="compositionally biased region" description="Polar residues" evidence="1">
    <location>
        <begin position="358"/>
        <end position="368"/>
    </location>
</feature>
<evidence type="ECO:0008006" key="4">
    <source>
        <dbReference type="Google" id="ProtNLM"/>
    </source>
</evidence>